<dbReference type="Proteomes" id="UP001516400">
    <property type="component" value="Unassembled WGS sequence"/>
</dbReference>
<protein>
    <submittedName>
        <fullName evidence="1">Uncharacterized protein</fullName>
    </submittedName>
</protein>
<accession>A0ABD2N9C8</accession>
<proteinExistence type="predicted"/>
<evidence type="ECO:0000313" key="1">
    <source>
        <dbReference type="EMBL" id="KAL3275252.1"/>
    </source>
</evidence>
<reference evidence="1 2" key="1">
    <citation type="journal article" date="2021" name="BMC Biol.">
        <title>Horizontally acquired antibacterial genes associated with adaptive radiation of ladybird beetles.</title>
        <authorList>
            <person name="Li H.S."/>
            <person name="Tang X.F."/>
            <person name="Huang Y.H."/>
            <person name="Xu Z.Y."/>
            <person name="Chen M.L."/>
            <person name="Du X.Y."/>
            <person name="Qiu B.Y."/>
            <person name="Chen P.T."/>
            <person name="Zhang W."/>
            <person name="Slipinski A."/>
            <person name="Escalona H.E."/>
            <person name="Waterhouse R.M."/>
            <person name="Zwick A."/>
            <person name="Pang H."/>
        </authorList>
    </citation>
    <scope>NUCLEOTIDE SEQUENCE [LARGE SCALE GENOMIC DNA]</scope>
    <source>
        <strain evidence="1">SYSU2018</strain>
    </source>
</reference>
<dbReference type="AlphaFoldDB" id="A0ABD2N9C8"/>
<comment type="caution">
    <text evidence="1">The sequence shown here is derived from an EMBL/GenBank/DDBJ whole genome shotgun (WGS) entry which is preliminary data.</text>
</comment>
<sequence>MEIIEITNNDSCLENIWPEKVLMQKIISFLNLGFEGFNKRNVLDLLEADKEPLSYEELFQLQAEAAFDEETELVVSKQLTSKSLSKSSSYFEQGINIFLKNILILTSNVALKILWE</sequence>
<keyword evidence="2" id="KW-1185">Reference proteome</keyword>
<organism evidence="1 2">
    <name type="scientific">Cryptolaemus montrouzieri</name>
    <dbReference type="NCBI Taxonomy" id="559131"/>
    <lineage>
        <taxon>Eukaryota</taxon>
        <taxon>Metazoa</taxon>
        <taxon>Ecdysozoa</taxon>
        <taxon>Arthropoda</taxon>
        <taxon>Hexapoda</taxon>
        <taxon>Insecta</taxon>
        <taxon>Pterygota</taxon>
        <taxon>Neoptera</taxon>
        <taxon>Endopterygota</taxon>
        <taxon>Coleoptera</taxon>
        <taxon>Polyphaga</taxon>
        <taxon>Cucujiformia</taxon>
        <taxon>Coccinelloidea</taxon>
        <taxon>Coccinellidae</taxon>
        <taxon>Scymninae</taxon>
        <taxon>Scymnini</taxon>
        <taxon>Cryptolaemus</taxon>
    </lineage>
</organism>
<name>A0ABD2N9C8_9CUCU</name>
<evidence type="ECO:0000313" key="2">
    <source>
        <dbReference type="Proteomes" id="UP001516400"/>
    </source>
</evidence>
<dbReference type="EMBL" id="JABFTP020000083">
    <property type="protein sequence ID" value="KAL3275252.1"/>
    <property type="molecule type" value="Genomic_DNA"/>
</dbReference>
<gene>
    <name evidence="1" type="ORF">HHI36_020021</name>
</gene>